<keyword evidence="1" id="KW-1133">Transmembrane helix</keyword>
<evidence type="ECO:0000256" key="1">
    <source>
        <dbReference type="SAM" id="Phobius"/>
    </source>
</evidence>
<dbReference type="RefSeq" id="WP_169740893.1">
    <property type="nucleotide sequence ID" value="NZ_JAPVES010000025.1"/>
</dbReference>
<feature type="transmembrane region" description="Helical" evidence="1">
    <location>
        <begin position="30"/>
        <end position="58"/>
    </location>
</feature>
<dbReference type="EMBL" id="JAPVES010000025">
    <property type="protein sequence ID" value="MCZ3371505.1"/>
    <property type="molecule type" value="Genomic_DNA"/>
</dbReference>
<keyword evidence="1" id="KW-0812">Transmembrane</keyword>
<accession>A0A9E5DL44</accession>
<dbReference type="Proteomes" id="UP001074446">
    <property type="component" value="Unassembled WGS sequence"/>
</dbReference>
<dbReference type="AlphaFoldDB" id="A0A9E5DL44"/>
<name>A0A9E5DL44_9EURY</name>
<keyword evidence="1" id="KW-0472">Membrane</keyword>
<sequence>MNNDSKIILTIFLAAGLLIFIKGLNENLGIIDIITIFVTFIFFLTGFAFLTASVLTLISRISTILFKK</sequence>
<proteinExistence type="predicted"/>
<evidence type="ECO:0000313" key="2">
    <source>
        <dbReference type="EMBL" id="MCZ3371505.1"/>
    </source>
</evidence>
<feature type="transmembrane region" description="Helical" evidence="1">
    <location>
        <begin position="7"/>
        <end position="24"/>
    </location>
</feature>
<comment type="caution">
    <text evidence="2">The sequence shown here is derived from an EMBL/GenBank/DDBJ whole genome shotgun (WGS) entry which is preliminary data.</text>
</comment>
<organism evidence="2">
    <name type="scientific">Methanobacterium veterum</name>
    <dbReference type="NCBI Taxonomy" id="408577"/>
    <lineage>
        <taxon>Archaea</taxon>
        <taxon>Methanobacteriati</taxon>
        <taxon>Methanobacteriota</taxon>
        <taxon>Methanomada group</taxon>
        <taxon>Methanobacteria</taxon>
        <taxon>Methanobacteriales</taxon>
        <taxon>Methanobacteriaceae</taxon>
        <taxon>Methanobacterium</taxon>
    </lineage>
</organism>
<reference evidence="2" key="1">
    <citation type="submission" date="2022-12" db="EMBL/GenBank/DDBJ databases">
        <title>Reclassification of two methanogenic archaea species isolated from the Kolyma lowland permafrost.</title>
        <authorList>
            <person name="Trubitsyn V.E."/>
            <person name="Rivkina E.M."/>
            <person name="Shcherbakova V.A."/>
        </authorList>
    </citation>
    <scope>NUCLEOTIDE SEQUENCE</scope>
    <source>
        <strain evidence="2">MK4</strain>
    </source>
</reference>
<gene>
    <name evidence="2" type="ORF">O3H35_02560</name>
</gene>
<protein>
    <submittedName>
        <fullName evidence="2">Uncharacterized protein</fullName>
    </submittedName>
</protein>